<protein>
    <submittedName>
        <fullName evidence="1">Uncharacterized protein</fullName>
    </submittedName>
</protein>
<organism evidence="1 2">
    <name type="scientific">Hypoxylon rubiginosum</name>
    <dbReference type="NCBI Taxonomy" id="110542"/>
    <lineage>
        <taxon>Eukaryota</taxon>
        <taxon>Fungi</taxon>
        <taxon>Dikarya</taxon>
        <taxon>Ascomycota</taxon>
        <taxon>Pezizomycotina</taxon>
        <taxon>Sordariomycetes</taxon>
        <taxon>Xylariomycetidae</taxon>
        <taxon>Xylariales</taxon>
        <taxon>Hypoxylaceae</taxon>
        <taxon>Hypoxylon</taxon>
    </lineage>
</organism>
<dbReference type="Proteomes" id="UP001497700">
    <property type="component" value="Unassembled WGS sequence"/>
</dbReference>
<accession>A0ACB9Z772</accession>
<sequence>MDLPPAPNGLSNRWNLGLRWGLCSAPGCIFRDNLLKCSGCHAILYCSVAHQKADRPRHKSSCNIVKGAREDLAKEEAALRATPGDAQMPENPFETARGQFWLFRPTRSYMQSRLALTAALLNIKTGVAVETALDHSLEMLQLNPGDNQGVRGQVPGLLLRLGRDQEAYDFIKWYATVGAASDYKWGNPESPFLNLHDEDVFERVDEYAEKVYDLSMLVCLTNLKIRLLLDLQALERESKKPGNSDASYDKKMEWVREEAVSDALYKRRDIVERADWTDLIADLEGQIKTLVGYVEKKNKHYWPALNVPERWAAAYPAVYSPGSPQEINMVFRQTWYTWSECPTTMEVLKKYAGI</sequence>
<evidence type="ECO:0000313" key="2">
    <source>
        <dbReference type="Proteomes" id="UP001497700"/>
    </source>
</evidence>
<gene>
    <name evidence="1" type="ORF">F4820DRAFT_412812</name>
</gene>
<name>A0ACB9Z772_9PEZI</name>
<keyword evidence="2" id="KW-1185">Reference proteome</keyword>
<dbReference type="EMBL" id="MU393445">
    <property type="protein sequence ID" value="KAI4867595.1"/>
    <property type="molecule type" value="Genomic_DNA"/>
</dbReference>
<evidence type="ECO:0000313" key="1">
    <source>
        <dbReference type="EMBL" id="KAI4867595.1"/>
    </source>
</evidence>
<comment type="caution">
    <text evidence="1">The sequence shown here is derived from an EMBL/GenBank/DDBJ whole genome shotgun (WGS) entry which is preliminary data.</text>
</comment>
<proteinExistence type="predicted"/>
<reference evidence="1 2" key="1">
    <citation type="journal article" date="2022" name="New Phytol.">
        <title>Ecological generalism drives hyperdiversity of secondary metabolite gene clusters in xylarialean endophytes.</title>
        <authorList>
            <person name="Franco M.E.E."/>
            <person name="Wisecaver J.H."/>
            <person name="Arnold A.E."/>
            <person name="Ju Y.M."/>
            <person name="Slot J.C."/>
            <person name="Ahrendt S."/>
            <person name="Moore L.P."/>
            <person name="Eastman K.E."/>
            <person name="Scott K."/>
            <person name="Konkel Z."/>
            <person name="Mondo S.J."/>
            <person name="Kuo A."/>
            <person name="Hayes R.D."/>
            <person name="Haridas S."/>
            <person name="Andreopoulos B."/>
            <person name="Riley R."/>
            <person name="LaButti K."/>
            <person name="Pangilinan J."/>
            <person name="Lipzen A."/>
            <person name="Amirebrahimi M."/>
            <person name="Yan J."/>
            <person name="Adam C."/>
            <person name="Keymanesh K."/>
            <person name="Ng V."/>
            <person name="Louie K."/>
            <person name="Northen T."/>
            <person name="Drula E."/>
            <person name="Henrissat B."/>
            <person name="Hsieh H.M."/>
            <person name="Youens-Clark K."/>
            <person name="Lutzoni F."/>
            <person name="Miadlikowska J."/>
            <person name="Eastwood D.C."/>
            <person name="Hamelin R.C."/>
            <person name="Grigoriev I.V."/>
            <person name="U'Ren J.M."/>
        </authorList>
    </citation>
    <scope>NUCLEOTIDE SEQUENCE [LARGE SCALE GENOMIC DNA]</scope>
    <source>
        <strain evidence="1 2">CBS 119005</strain>
    </source>
</reference>